<dbReference type="AlphaFoldDB" id="A7A1Z7"/>
<dbReference type="EMBL" id="AAFW02000176">
    <property type="protein sequence ID" value="EDN59108.1"/>
    <property type="molecule type" value="Genomic_DNA"/>
</dbReference>
<dbReference type="OrthoDB" id="10272432at2759"/>
<organism evidence="1 2">
    <name type="scientific">Saccharomyces cerevisiae (strain YJM789)</name>
    <name type="common">Baker's yeast</name>
    <dbReference type="NCBI Taxonomy" id="307796"/>
    <lineage>
        <taxon>Eukaryota</taxon>
        <taxon>Fungi</taxon>
        <taxon>Dikarya</taxon>
        <taxon>Ascomycota</taxon>
        <taxon>Saccharomycotina</taxon>
        <taxon>Saccharomycetes</taxon>
        <taxon>Saccharomycetales</taxon>
        <taxon>Saccharomycetaceae</taxon>
        <taxon>Saccharomyces</taxon>
    </lineage>
</organism>
<reference evidence="1 2" key="1">
    <citation type="journal article" date="2007" name="Proc. Natl. Acad. Sci. U.S.A.">
        <title>Genome sequencing and comparative analysis of Saccharomyces cerevisiae strain YJM789.</title>
        <authorList>
            <person name="Wei W."/>
            <person name="McCusker J.H."/>
            <person name="Hyman R.W."/>
            <person name="Jones T."/>
            <person name="Ning Y."/>
            <person name="Cao Z."/>
            <person name="Gu Z."/>
            <person name="Bruno D."/>
            <person name="Miranda M."/>
            <person name="Nguyen M."/>
            <person name="Wilhelmy J."/>
            <person name="Komp C."/>
            <person name="Tamse R."/>
            <person name="Wang X."/>
            <person name="Jia P."/>
            <person name="Luedi P."/>
            <person name="Oefner P.J."/>
            <person name="David L."/>
            <person name="Dietrich F.S."/>
            <person name="Li Y."/>
            <person name="Davis R.W."/>
            <person name="Steinmetz L.M."/>
        </authorList>
    </citation>
    <scope>NUCLEOTIDE SEQUENCE [LARGE SCALE GENOMIC DNA]</scope>
    <source>
        <strain evidence="1 2">YJM789</strain>
    </source>
</reference>
<comment type="caution">
    <text evidence="1">The sequence shown here is derived from an EMBL/GenBank/DDBJ whole genome shotgun (WGS) entry which is preliminary data.</text>
</comment>
<evidence type="ECO:0000313" key="2">
    <source>
        <dbReference type="Proteomes" id="UP000007060"/>
    </source>
</evidence>
<gene>
    <name evidence="1" type="ORF">SCY_1707</name>
</gene>
<accession>A7A1Z7</accession>
<proteinExistence type="predicted"/>
<name>A7A1Z7_YEAS7</name>
<dbReference type="Proteomes" id="UP000007060">
    <property type="component" value="Unassembled WGS sequence"/>
</dbReference>
<sequence length="63" mass="7583">MKMWGPSQRDSFREITYKVKFKYDDGDYSLAIDLMSRDCINVYELITDRLLVDFLSKKLLKLR</sequence>
<evidence type="ECO:0000313" key="1">
    <source>
        <dbReference type="EMBL" id="EDN59108.1"/>
    </source>
</evidence>
<dbReference type="HOGENOM" id="CLU_2924482_0_0_1"/>
<protein>
    <submittedName>
        <fullName evidence="1">Conserved protein</fullName>
    </submittedName>
</protein>